<keyword evidence="12" id="KW-0175">Coiled coil</keyword>
<dbReference type="Gene3D" id="6.20.50.80">
    <property type="match status" value="1"/>
</dbReference>
<dbReference type="EC" id="2.7.7.6" evidence="11"/>
<sequence length="1865" mass="208659">MFSSTDGQFERLGFRFYNRDDIRLLSVRQVTNELAFDKFTGRGVDGGLHDASMGVHSEKDLCGHCGLDFFACPGHFGHIEFSKPVFNPLFFDLLFKLMKAFCFGCFRIYSVDYLAAALHHLGAAASTLPGKPKQTELAELEGLPETELTKIALRSLSSRPRVPCKLCCTRSWVLRHINKQQLVMRPVSENARSRSTASEMKTNEEEESIEDFLASAAVQDPRLAPTLAALADGENQSFFVEPMERKTCSDTNQSQEQLLEEARKQLNEMSKSSVNSKETCLLPETARLFLRCLWTNDASLLRLLFPMLNSAAISHEFATDVFFMDAVLLSPSICRLPRYVGGLAFEHPETAVYSRVVRRAQCLSHIVDFIEQRQQQAQLEQTDRDNAFQQSLADLSTDPDASLVNLNDATRVEGALKLACILLQAAVNGLYDMNAATIPTGLDSKVGGIGKSVVRLPGLRQRLEKKEGLFRMHIMGKRVNYACRSVISPDPILDVTEVGVPLFFATRLTFPTPVNMHNLAQMRHLVSNGPEVYPGARSVQTPEGQLIHLPRGNTAQAKRRRETLACCLTPVSSTSTGIPFVVNRHVLQGDMLVMNRQPTLHKPSMQAHRVRIIHSTAAKTLRMHYSNCRAYNADFDGDEMNGHLVQSYAALAELESLASVPSHYLGPKDGAPLAGLIQDHVISAVKLTMRDRFFDQSDYLDLVYHALRPMFDAAKYACTGPPTLVTLPPAIMWPKRLWTGKQVVSTLLINLTPPDLPYINCTLRGRRTKAELWSGVSPGQATPLSDVDVVVCDGYLVSGMLDKAHIGSSSGGLIHCVHELHGPKTAAHLLNGISLLANRLLKFTAFTMGIKDMLLSDDANEERSRRFVQLRDLGLCAFADAFELDPNSLTEHEVRRLYRQAQFAPSTDQVLSKRILQLDNAMKNRLKRAQDAVCDSAIPSGLYVGFPENNLQLMVHVGAKGGMVNAQQMSVALGQIELEGRRVPLMLSGRSLPSFPPYDVRPRAGGMCTHRFLTSLPPQELFFHSMAGRDGLVDTAVKTSRSGYLQRSAIKHLEDLSIQYDGTVRDSGNNVIQFHYGDDGVDVCQASFLQSAGLHLFADNAALLSMRWYSSNGLNHSIGHQHLLGPNALPRPLQQIADQVGTERQMLLMKSPSEHKIVKLFRKARRAERSFTETAKQQKQLSAMEILNADLPDPPCVVASALRELCLAKLISAQVPPGEPVGLLAAQSVGEPSTQMTLNTFHFAGRGEMNVTLGIPRLREILMSGSPHISTPCMEVPVRSTNEARRRCNRVAKRMYKLKLLEAIHFPIGETVDYASDSCTLEIRLQPASAYSERSHVRPSRVLRFLERILFPDLAKRLDRELKDQGKTTLIRSFALTALARQQQTGRAGAEGPGAADEDEESAEREGGAWKSSRARDEWNEDDGHEAIRRRRLEAEAEEGAPMGRDQVIDLDEVVELKLDDDEDDEAAELRELGMDPERLKEDDGNSDKDENDQWDVDEIKTGTNQNGMERGKTETKSMDPATWDGSLQAAVMDDQDEQELVPDYEAKVDEEDEEFELESRRTFVTRLHARFTKYDFDRSDPPKWARLTICMFDPKEGRISIDLKSLITRIVNKSVVSSVPGIEKVIVDRSNPSEWIFRVEGINMAEIMQYPAVFDLNRLYTNNIAIMSQTYGIEAARAAIQKEVSGVFGHYGIYVDSRHLSLIADYMTKSGSYRAFNRSAFIGHPSPLQQMSFETVTSSLKSTIQETVQWKKKSGHKRVRRNTYTSNRSTRQPRQKLTERTLLWRHTLQHLEPDAEEVTGTSSCKADHTDGIQTLRRPFCFHLPGHVLPFSRFVLTRRRHRNVSLDRSGMVESPQLMVLRAFRD</sequence>
<dbReference type="InterPro" id="IPR015699">
    <property type="entry name" value="DNA-dir_RNA_pol1_lsu_N"/>
</dbReference>
<dbReference type="InterPro" id="IPR042102">
    <property type="entry name" value="RNA_pol_Rpb1_3_sf"/>
</dbReference>
<evidence type="ECO:0000256" key="4">
    <source>
        <dbReference type="ARBA" id="ARBA00022679"/>
    </source>
</evidence>
<keyword evidence="5 11" id="KW-0548">Nucleotidyltransferase</keyword>
<dbReference type="Gene3D" id="1.10.274.100">
    <property type="entry name" value="RNA polymerase Rpb1, domain 3"/>
    <property type="match status" value="1"/>
</dbReference>
<dbReference type="Gene3D" id="1.10.132.30">
    <property type="match status" value="1"/>
</dbReference>
<dbReference type="PANTHER" id="PTHR19376:SF11">
    <property type="entry name" value="DNA-DIRECTED RNA POLYMERASE I SUBUNIT RPA1"/>
    <property type="match status" value="1"/>
</dbReference>
<keyword evidence="16" id="KW-1185">Reference proteome</keyword>
<evidence type="ECO:0000313" key="16">
    <source>
        <dbReference type="Proteomes" id="UP000308267"/>
    </source>
</evidence>
<dbReference type="GO" id="GO:0003899">
    <property type="term" value="F:DNA-directed RNA polymerase activity"/>
    <property type="evidence" value="ECO:0007669"/>
    <property type="project" value="UniProtKB-EC"/>
</dbReference>
<dbReference type="InterPro" id="IPR045867">
    <property type="entry name" value="DNA-dir_RpoC_beta_prime"/>
</dbReference>
<keyword evidence="10" id="KW-0539">Nucleus</keyword>
<dbReference type="GO" id="GO:0003677">
    <property type="term" value="F:DNA binding"/>
    <property type="evidence" value="ECO:0007669"/>
    <property type="project" value="InterPro"/>
</dbReference>
<keyword evidence="3 11" id="KW-0240">DNA-directed RNA polymerase</keyword>
<evidence type="ECO:0000256" key="2">
    <source>
        <dbReference type="ARBA" id="ARBA00006460"/>
    </source>
</evidence>
<evidence type="ECO:0000256" key="9">
    <source>
        <dbReference type="ARBA" id="ARBA00023163"/>
    </source>
</evidence>
<evidence type="ECO:0000256" key="6">
    <source>
        <dbReference type="ARBA" id="ARBA00022723"/>
    </source>
</evidence>
<dbReference type="InterPro" id="IPR044893">
    <property type="entry name" value="RNA_pol_Rpb1_clamp_domain"/>
</dbReference>
<dbReference type="GO" id="GO:0046872">
    <property type="term" value="F:metal ion binding"/>
    <property type="evidence" value="ECO:0007669"/>
    <property type="project" value="UniProtKB-KW"/>
</dbReference>
<dbReference type="InterPro" id="IPR007081">
    <property type="entry name" value="RNA_pol_Rpb1_5"/>
</dbReference>
<keyword evidence="8" id="KW-0460">Magnesium</keyword>
<reference evidence="15 16" key="1">
    <citation type="journal article" date="2019" name="BMC Genomics">
        <title>New insights from Opisthorchis felineus genome: update on genomics of the epidemiologically important liver flukes.</title>
        <authorList>
            <person name="Ershov N.I."/>
            <person name="Mordvinov V.A."/>
            <person name="Prokhortchouk E.B."/>
            <person name="Pakharukova M.Y."/>
            <person name="Gunbin K.V."/>
            <person name="Ustyantsev K."/>
            <person name="Genaev M.A."/>
            <person name="Blinov A.G."/>
            <person name="Mazur A."/>
            <person name="Boulygina E."/>
            <person name="Tsygankova S."/>
            <person name="Khrameeva E."/>
            <person name="Chekanov N."/>
            <person name="Fan G."/>
            <person name="Xiao A."/>
            <person name="Zhang H."/>
            <person name="Xu X."/>
            <person name="Yang H."/>
            <person name="Solovyev V."/>
            <person name="Lee S.M."/>
            <person name="Liu X."/>
            <person name="Afonnikov D.A."/>
            <person name="Skryabin K.G."/>
        </authorList>
    </citation>
    <scope>NUCLEOTIDE SEQUENCE [LARGE SCALE GENOMIC DNA]</scope>
    <source>
        <strain evidence="15">AK-0245</strain>
        <tissue evidence="15">Whole organism</tissue>
    </source>
</reference>
<feature type="region of interest" description="Disordered" evidence="13">
    <location>
        <begin position="1756"/>
        <end position="1778"/>
    </location>
</feature>
<evidence type="ECO:0000256" key="11">
    <source>
        <dbReference type="RuleBase" id="RU004279"/>
    </source>
</evidence>
<dbReference type="EMBL" id="SJOL01006938">
    <property type="protein sequence ID" value="TGZ63997.1"/>
    <property type="molecule type" value="Genomic_DNA"/>
</dbReference>
<dbReference type="Pfam" id="PF00623">
    <property type="entry name" value="RNA_pol_Rpb1_2"/>
    <property type="match status" value="1"/>
</dbReference>
<evidence type="ECO:0000256" key="1">
    <source>
        <dbReference type="ARBA" id="ARBA00004123"/>
    </source>
</evidence>
<keyword evidence="6" id="KW-0479">Metal-binding</keyword>
<dbReference type="SMART" id="SM00663">
    <property type="entry name" value="RPOLA_N"/>
    <property type="match status" value="1"/>
</dbReference>
<feature type="region of interest" description="Disordered" evidence="13">
    <location>
        <begin position="1470"/>
        <end position="1521"/>
    </location>
</feature>
<feature type="compositionally biased region" description="Low complexity" evidence="13">
    <location>
        <begin position="1386"/>
        <end position="1395"/>
    </location>
</feature>
<evidence type="ECO:0000256" key="7">
    <source>
        <dbReference type="ARBA" id="ARBA00022833"/>
    </source>
</evidence>
<dbReference type="Gene3D" id="2.40.40.20">
    <property type="match status" value="1"/>
</dbReference>
<dbReference type="InterPro" id="IPR006592">
    <property type="entry name" value="RNA_pol_N"/>
</dbReference>
<keyword evidence="7" id="KW-0862">Zinc</keyword>
<dbReference type="Gene3D" id="3.30.1490.180">
    <property type="entry name" value="RNA polymerase ii"/>
    <property type="match status" value="1"/>
</dbReference>
<evidence type="ECO:0000256" key="8">
    <source>
        <dbReference type="ARBA" id="ARBA00022842"/>
    </source>
</evidence>
<dbReference type="SUPFAM" id="SSF64484">
    <property type="entry name" value="beta and beta-prime subunits of DNA dependent RNA-polymerase"/>
    <property type="match status" value="1"/>
</dbReference>
<feature type="compositionally biased region" description="Basic and acidic residues" evidence="13">
    <location>
        <begin position="1404"/>
        <end position="1418"/>
    </location>
</feature>
<proteinExistence type="inferred from homology"/>
<gene>
    <name evidence="15" type="ORF">CRM22_006603</name>
</gene>
<evidence type="ECO:0000256" key="10">
    <source>
        <dbReference type="ARBA" id="ARBA00023242"/>
    </source>
</evidence>
<dbReference type="InterPro" id="IPR038120">
    <property type="entry name" value="Rpb1_funnel_sf"/>
</dbReference>
<dbReference type="Gene3D" id="6.10.250.2940">
    <property type="match status" value="1"/>
</dbReference>
<dbReference type="InterPro" id="IPR007066">
    <property type="entry name" value="RNA_pol_Rpb1_3"/>
</dbReference>
<dbReference type="InterPro" id="IPR000722">
    <property type="entry name" value="RNA_pol_asu"/>
</dbReference>
<dbReference type="InterPro" id="IPR007083">
    <property type="entry name" value="RNA_pol_Rpb1_4"/>
</dbReference>
<feature type="domain" description="RNA polymerase N-terminal" evidence="14">
    <location>
        <begin position="320"/>
        <end position="688"/>
    </location>
</feature>
<comment type="similarity">
    <text evidence="2 11">Belongs to the RNA polymerase beta' chain family.</text>
</comment>
<organism evidence="15 16">
    <name type="scientific">Opisthorchis felineus</name>
    <dbReference type="NCBI Taxonomy" id="147828"/>
    <lineage>
        <taxon>Eukaryota</taxon>
        <taxon>Metazoa</taxon>
        <taxon>Spiralia</taxon>
        <taxon>Lophotrochozoa</taxon>
        <taxon>Platyhelminthes</taxon>
        <taxon>Trematoda</taxon>
        <taxon>Digenea</taxon>
        <taxon>Opisthorchiida</taxon>
        <taxon>Opisthorchiata</taxon>
        <taxon>Opisthorchiidae</taxon>
        <taxon>Opisthorchis</taxon>
    </lineage>
</organism>
<evidence type="ECO:0000259" key="14">
    <source>
        <dbReference type="SMART" id="SM00663"/>
    </source>
</evidence>
<comment type="caution">
    <text evidence="15">The sequence shown here is derived from an EMBL/GenBank/DDBJ whole genome shotgun (WGS) entry which is preliminary data.</text>
</comment>
<dbReference type="Pfam" id="PF04998">
    <property type="entry name" value="RNA_pol_Rpb1_5"/>
    <property type="match status" value="1"/>
</dbReference>
<evidence type="ECO:0000313" key="15">
    <source>
        <dbReference type="EMBL" id="TGZ63997.1"/>
    </source>
</evidence>
<dbReference type="Gene3D" id="4.10.860.120">
    <property type="entry name" value="RNA polymerase II, clamp domain"/>
    <property type="match status" value="1"/>
</dbReference>
<keyword evidence="9 11" id="KW-0804">Transcription</keyword>
<dbReference type="STRING" id="147828.A0A4S2LSY5"/>
<protein>
    <recommendedName>
        <fullName evidence="11">DNA-directed RNA polymerase subunit</fullName>
        <ecNumber evidence="11">2.7.7.6</ecNumber>
    </recommendedName>
</protein>
<evidence type="ECO:0000256" key="13">
    <source>
        <dbReference type="SAM" id="MobiDB-lite"/>
    </source>
</evidence>
<accession>A0A4S2LSY5</accession>
<dbReference type="OrthoDB" id="270392at2759"/>
<dbReference type="CDD" id="cd01435">
    <property type="entry name" value="RNAP_I_RPA1_N"/>
    <property type="match status" value="1"/>
</dbReference>
<keyword evidence="4 11" id="KW-0808">Transferase</keyword>
<feature type="compositionally biased region" description="Basic and acidic residues" evidence="13">
    <location>
        <begin position="1470"/>
        <end position="1489"/>
    </location>
</feature>
<comment type="catalytic activity">
    <reaction evidence="11">
        <text>RNA(n) + a ribonucleoside 5'-triphosphate = RNA(n+1) + diphosphate</text>
        <dbReference type="Rhea" id="RHEA:21248"/>
        <dbReference type="Rhea" id="RHEA-COMP:14527"/>
        <dbReference type="Rhea" id="RHEA-COMP:17342"/>
        <dbReference type="ChEBI" id="CHEBI:33019"/>
        <dbReference type="ChEBI" id="CHEBI:61557"/>
        <dbReference type="ChEBI" id="CHEBI:140395"/>
        <dbReference type="EC" id="2.7.7.6"/>
    </reaction>
</comment>
<feature type="coiled-coil region" evidence="12">
    <location>
        <begin position="245"/>
        <end position="279"/>
    </location>
</feature>
<feature type="region of interest" description="Disordered" evidence="13">
    <location>
        <begin position="1382"/>
        <end position="1423"/>
    </location>
</feature>
<comment type="function">
    <text evidence="11">DNA-dependent RNA polymerase catalyzes the transcription of DNA into RNA using the four ribonucleoside triphosphates as substrates.</text>
</comment>
<dbReference type="Pfam" id="PF05000">
    <property type="entry name" value="RNA_pol_Rpb1_4"/>
    <property type="match status" value="1"/>
</dbReference>
<dbReference type="GO" id="GO:0005736">
    <property type="term" value="C:RNA polymerase I complex"/>
    <property type="evidence" value="ECO:0007669"/>
    <property type="project" value="TreeGrafter"/>
</dbReference>
<dbReference type="InterPro" id="IPR007080">
    <property type="entry name" value="RNA_pol_Rpb1_1"/>
</dbReference>
<name>A0A4S2LSY5_OPIFE</name>
<dbReference type="Proteomes" id="UP000308267">
    <property type="component" value="Unassembled WGS sequence"/>
</dbReference>
<dbReference type="GO" id="GO:0006351">
    <property type="term" value="P:DNA-templated transcription"/>
    <property type="evidence" value="ECO:0007669"/>
    <property type="project" value="InterPro"/>
</dbReference>
<dbReference type="Pfam" id="PF04983">
    <property type="entry name" value="RNA_pol_Rpb1_3"/>
    <property type="match status" value="1"/>
</dbReference>
<dbReference type="Pfam" id="PF04997">
    <property type="entry name" value="RNA_pol_Rpb1_1"/>
    <property type="match status" value="1"/>
</dbReference>
<evidence type="ECO:0000256" key="12">
    <source>
        <dbReference type="SAM" id="Coils"/>
    </source>
</evidence>
<evidence type="ECO:0000256" key="5">
    <source>
        <dbReference type="ARBA" id="ARBA00022695"/>
    </source>
</evidence>
<dbReference type="Gene3D" id="3.30.70.2850">
    <property type="match status" value="1"/>
</dbReference>
<comment type="subcellular location">
    <subcellularLocation>
        <location evidence="1">Nucleus</location>
    </subcellularLocation>
</comment>
<evidence type="ECO:0000256" key="3">
    <source>
        <dbReference type="ARBA" id="ARBA00022478"/>
    </source>
</evidence>
<dbReference type="PANTHER" id="PTHR19376">
    <property type="entry name" value="DNA-DIRECTED RNA POLYMERASE"/>
    <property type="match status" value="1"/>
</dbReference>